<dbReference type="AlphaFoldDB" id="A0A4V2Z3K5"/>
<accession>A0A4V2Z3K5</accession>
<dbReference type="InterPro" id="IPR050325">
    <property type="entry name" value="Prot/Nucl_acid_deglycase"/>
</dbReference>
<evidence type="ECO:0000313" key="2">
    <source>
        <dbReference type="EMBL" id="TDE13098.1"/>
    </source>
</evidence>
<dbReference type="Pfam" id="PF01965">
    <property type="entry name" value="DJ-1_PfpI"/>
    <property type="match status" value="1"/>
</dbReference>
<reference evidence="2 3" key="1">
    <citation type="submission" date="2019-03" db="EMBL/GenBank/DDBJ databases">
        <title>Draft genome sequences of novel Actinobacteria.</title>
        <authorList>
            <person name="Sahin N."/>
            <person name="Ay H."/>
            <person name="Saygin H."/>
        </authorList>
    </citation>
    <scope>NUCLEOTIDE SEQUENCE [LARGE SCALE GENOMIC DNA]</scope>
    <source>
        <strain evidence="2 3">5K138</strain>
    </source>
</reference>
<sequence>MLSMTPTAHIAIYDTLADWEIGHLLVELRTGRFTGTPWNVVTVAETAEPVTSMGGIRMVPDMLLADLHPASSDLLILAGAEFWDADGGTALVAAAARFLDVGVPVAAICGATAGLARGGLLDHRRHTSAAPEYLEATGYAGAGLYVDERAVVDGDLITAGPDSPVQFARATLRRLGLVSDRTLEAYEGVFHRADASAYPVLVQAH</sequence>
<dbReference type="Gene3D" id="3.40.50.880">
    <property type="match status" value="1"/>
</dbReference>
<dbReference type="PANTHER" id="PTHR48094">
    <property type="entry name" value="PROTEIN/NUCLEIC ACID DEGLYCASE DJ-1-RELATED"/>
    <property type="match status" value="1"/>
</dbReference>
<dbReference type="Proteomes" id="UP000294739">
    <property type="component" value="Unassembled WGS sequence"/>
</dbReference>
<dbReference type="InterPro" id="IPR002818">
    <property type="entry name" value="DJ-1/PfpI"/>
</dbReference>
<gene>
    <name evidence="2" type="ORF">E1269_06840</name>
</gene>
<name>A0A4V2Z3K5_9ACTN</name>
<comment type="caution">
    <text evidence="2">The sequence shown here is derived from an EMBL/GenBank/DDBJ whole genome shotgun (WGS) entry which is preliminary data.</text>
</comment>
<evidence type="ECO:0000313" key="3">
    <source>
        <dbReference type="Proteomes" id="UP000294739"/>
    </source>
</evidence>
<feature type="domain" description="DJ-1/PfpI" evidence="1">
    <location>
        <begin position="9"/>
        <end position="172"/>
    </location>
</feature>
<dbReference type="InParanoid" id="A0A4V2Z3K5"/>
<dbReference type="GO" id="GO:0005737">
    <property type="term" value="C:cytoplasm"/>
    <property type="evidence" value="ECO:0007669"/>
    <property type="project" value="TreeGrafter"/>
</dbReference>
<organism evidence="2 3">
    <name type="scientific">Jiangella asiatica</name>
    <dbReference type="NCBI Taxonomy" id="2530372"/>
    <lineage>
        <taxon>Bacteria</taxon>
        <taxon>Bacillati</taxon>
        <taxon>Actinomycetota</taxon>
        <taxon>Actinomycetes</taxon>
        <taxon>Jiangellales</taxon>
        <taxon>Jiangellaceae</taxon>
        <taxon>Jiangella</taxon>
    </lineage>
</organism>
<protein>
    <submittedName>
        <fullName evidence="2">Glutamine amidotransferase</fullName>
    </submittedName>
</protein>
<keyword evidence="2" id="KW-0808">Transferase</keyword>
<dbReference type="SUPFAM" id="SSF52317">
    <property type="entry name" value="Class I glutamine amidotransferase-like"/>
    <property type="match status" value="1"/>
</dbReference>
<keyword evidence="3" id="KW-1185">Reference proteome</keyword>
<proteinExistence type="predicted"/>
<dbReference type="PANTHER" id="PTHR48094:SF19">
    <property type="entry name" value="DJ-1_PFPI DOMAIN-CONTAINING PROTEIN"/>
    <property type="match status" value="1"/>
</dbReference>
<dbReference type="InterPro" id="IPR029062">
    <property type="entry name" value="Class_I_gatase-like"/>
</dbReference>
<dbReference type="GO" id="GO:0016740">
    <property type="term" value="F:transferase activity"/>
    <property type="evidence" value="ECO:0007669"/>
    <property type="project" value="UniProtKB-KW"/>
</dbReference>
<keyword evidence="2" id="KW-0315">Glutamine amidotransferase</keyword>
<evidence type="ECO:0000259" key="1">
    <source>
        <dbReference type="Pfam" id="PF01965"/>
    </source>
</evidence>
<dbReference type="EMBL" id="SMKZ01000006">
    <property type="protein sequence ID" value="TDE13098.1"/>
    <property type="molecule type" value="Genomic_DNA"/>
</dbReference>
<dbReference type="OrthoDB" id="6003696at2"/>